<evidence type="ECO:0000313" key="3">
    <source>
        <dbReference type="Proteomes" id="UP000530564"/>
    </source>
</evidence>
<dbReference type="Gene3D" id="3.20.20.140">
    <property type="entry name" value="Metal-dependent hydrolases"/>
    <property type="match status" value="1"/>
</dbReference>
<dbReference type="RefSeq" id="WP_183771671.1">
    <property type="nucleotide sequence ID" value="NZ_JACIDK010000002.1"/>
</dbReference>
<evidence type="ECO:0008006" key="4">
    <source>
        <dbReference type="Google" id="ProtNLM"/>
    </source>
</evidence>
<dbReference type="NCBIfam" id="NF038032">
    <property type="entry name" value="CehA_McbA_metalo"/>
    <property type="match status" value="1"/>
</dbReference>
<dbReference type="EMBL" id="JACIDK010000002">
    <property type="protein sequence ID" value="MBB3891090.1"/>
    <property type="molecule type" value="Genomic_DNA"/>
</dbReference>
<dbReference type="AlphaFoldDB" id="A0A840A0T3"/>
<keyword evidence="3" id="KW-1185">Reference proteome</keyword>
<dbReference type="PANTHER" id="PTHR42924:SF3">
    <property type="entry name" value="POLYMERASE_HISTIDINOL PHOSPHATASE N-TERMINAL DOMAIN-CONTAINING PROTEIN"/>
    <property type="match status" value="1"/>
</dbReference>
<dbReference type="CDD" id="cd07432">
    <property type="entry name" value="PHP_HisPPase"/>
    <property type="match status" value="1"/>
</dbReference>
<dbReference type="InterPro" id="IPR016195">
    <property type="entry name" value="Pol/histidinol_Pase-like"/>
</dbReference>
<dbReference type="InterPro" id="IPR052018">
    <property type="entry name" value="PHP_domain"/>
</dbReference>
<dbReference type="GO" id="GO:0004534">
    <property type="term" value="F:5'-3' RNA exonuclease activity"/>
    <property type="evidence" value="ECO:0007669"/>
    <property type="project" value="TreeGrafter"/>
</dbReference>
<dbReference type="PANTHER" id="PTHR42924">
    <property type="entry name" value="EXONUCLEASE"/>
    <property type="match status" value="1"/>
</dbReference>
<feature type="chain" id="PRO_5032399144" description="Phosphotransferase" evidence="1">
    <location>
        <begin position="21"/>
        <end position="484"/>
    </location>
</feature>
<proteinExistence type="predicted"/>
<feature type="signal peptide" evidence="1">
    <location>
        <begin position="1"/>
        <end position="20"/>
    </location>
</feature>
<dbReference type="GO" id="GO:0035312">
    <property type="term" value="F:5'-3' DNA exonuclease activity"/>
    <property type="evidence" value="ECO:0007669"/>
    <property type="project" value="TreeGrafter"/>
</dbReference>
<evidence type="ECO:0000313" key="2">
    <source>
        <dbReference type="EMBL" id="MBB3891090.1"/>
    </source>
</evidence>
<accession>A0A840A0T3</accession>
<gene>
    <name evidence="2" type="ORF">GGQ61_001807</name>
</gene>
<organism evidence="2 3">
    <name type="scientific">Phenylobacterium haematophilum</name>
    <dbReference type="NCBI Taxonomy" id="98513"/>
    <lineage>
        <taxon>Bacteria</taxon>
        <taxon>Pseudomonadati</taxon>
        <taxon>Pseudomonadota</taxon>
        <taxon>Alphaproteobacteria</taxon>
        <taxon>Caulobacterales</taxon>
        <taxon>Caulobacteraceae</taxon>
        <taxon>Phenylobacterium</taxon>
    </lineage>
</organism>
<dbReference type="Proteomes" id="UP000530564">
    <property type="component" value="Unassembled WGS sequence"/>
</dbReference>
<sequence>MKRTLPALVMAAALASAAQAQPARAPDLTLSGALTSAAHQTYVGIPFKVPPGTERLTVEFEYTGKAQKSVIDLGLRDPEGFRGWSGGNKSSFTLAKTDATPSYLAGPLTPGTWTLILGAPNIRKGARAEYLARIWLDRAGAPPDFSPVVQAQGERWWRGDLHVHTAHSDGSCLSRKGARIPCPVFKTLEAAAARGLDFVAVTDHNTTSHFDALRELAPYFDDLLVVAGREITTFHGHANVFGPTDFIDFQLPRMADIQAQARKAGGLFSINHPGLPSGEFCMGCGWTAPDMDYAAVEAIEVINGGFAEGPLSGLAFWEARLDEGRRITAVGGSDNHDAGLDPVKAPAVGVPTTVVRAPERSQSAILEAIRSGHVFVDVVGTADRLLEVRAVSGADVAQMGDVLAAPAGRKVEIEIRVVGGAGGRVRLAGDAKGLAAPGDLTISKVDQRLRVAFTADGAARWLRVDVLGPDGKLILLGNPVYLRP</sequence>
<reference evidence="2 3" key="1">
    <citation type="submission" date="2020-08" db="EMBL/GenBank/DDBJ databases">
        <title>Genomic Encyclopedia of Type Strains, Phase IV (KMG-IV): sequencing the most valuable type-strain genomes for metagenomic binning, comparative biology and taxonomic classification.</title>
        <authorList>
            <person name="Goeker M."/>
        </authorList>
    </citation>
    <scope>NUCLEOTIDE SEQUENCE [LARGE SCALE GENOMIC DNA]</scope>
    <source>
        <strain evidence="2 3">DSM 21793</strain>
    </source>
</reference>
<dbReference type="SUPFAM" id="SSF89550">
    <property type="entry name" value="PHP domain-like"/>
    <property type="match status" value="1"/>
</dbReference>
<evidence type="ECO:0000256" key="1">
    <source>
        <dbReference type="SAM" id="SignalP"/>
    </source>
</evidence>
<comment type="caution">
    <text evidence="2">The sequence shown here is derived from an EMBL/GenBank/DDBJ whole genome shotgun (WGS) entry which is preliminary data.</text>
</comment>
<protein>
    <recommendedName>
        <fullName evidence="4">Phosphotransferase</fullName>
    </recommendedName>
</protein>
<name>A0A840A0T3_9CAUL</name>
<keyword evidence="1" id="KW-0732">Signal</keyword>